<dbReference type="Proteomes" id="UP001652621">
    <property type="component" value="Unplaced"/>
</dbReference>
<dbReference type="SUPFAM" id="SSF81338">
    <property type="entry name" value="Aquaporin-like"/>
    <property type="match status" value="1"/>
</dbReference>
<keyword evidence="4 7" id="KW-0812">Transmembrane</keyword>
<dbReference type="PRINTS" id="PR00783">
    <property type="entry name" value="MINTRINSICP"/>
</dbReference>
<dbReference type="STRING" id="7370.A0A1I8MXP2"/>
<feature type="transmembrane region" description="Helical" evidence="8">
    <location>
        <begin position="144"/>
        <end position="165"/>
    </location>
</feature>
<evidence type="ECO:0000256" key="7">
    <source>
        <dbReference type="RuleBase" id="RU000477"/>
    </source>
</evidence>
<proteinExistence type="inferred from homology"/>
<sequence length="260" mass="28606">MKFAICAKSPKERKRHVDNLCWFVCEVLGTAMLMFLGCMGCIESDIFPSNNLTRSLNFGLVVLIIIQCFGCCSGAHLNPAVSLAAYIYDLISLPMACAYVIAQIVGAYCGYGLLKLFLPENLVFVPGNDTGLCMTSVHKDIDNWQALGIEFCITTTLIFVCCGVWDPRNKSHQDSVAIRFGLAVACLSITAGPITGASMNPARSLAPALWHNDFRNHWVYWVGPLAAAFVAANVYKLVFRREVEEECEKTPAKMNEVQCS</sequence>
<feature type="transmembrane region" description="Helical" evidence="8">
    <location>
        <begin position="90"/>
        <end position="114"/>
    </location>
</feature>
<gene>
    <name evidence="9" type="primary">101888428</name>
    <name evidence="11" type="synonym">LOC101888428</name>
</gene>
<protein>
    <submittedName>
        <fullName evidence="11">Aquaporin AQPcic</fullName>
    </submittedName>
</protein>
<reference evidence="9" key="1">
    <citation type="submission" date="2020-05" db="UniProtKB">
        <authorList>
            <consortium name="EnsemblMetazoa"/>
        </authorList>
    </citation>
    <scope>IDENTIFICATION</scope>
    <source>
        <strain evidence="9">Aabys</strain>
    </source>
</reference>
<reference evidence="11" key="2">
    <citation type="submission" date="2025-04" db="UniProtKB">
        <authorList>
            <consortium name="RefSeq"/>
        </authorList>
    </citation>
    <scope>IDENTIFICATION</scope>
    <source>
        <strain evidence="11">Aabys</strain>
    </source>
</reference>
<dbReference type="SMR" id="A0A1I8MXP2"/>
<keyword evidence="10" id="KW-1185">Reference proteome</keyword>
<dbReference type="GeneID" id="101888428"/>
<dbReference type="EnsemblMetazoa" id="MDOA009474-RA">
    <property type="protein sequence ID" value="MDOA009474-PA"/>
    <property type="gene ID" value="MDOA009474"/>
</dbReference>
<dbReference type="eggNOG" id="KOG0223">
    <property type="taxonomic scope" value="Eukaryota"/>
</dbReference>
<evidence type="ECO:0000313" key="9">
    <source>
        <dbReference type="EnsemblMetazoa" id="MDOA009474-PA"/>
    </source>
</evidence>
<keyword evidence="5 8" id="KW-1133">Transmembrane helix</keyword>
<evidence type="ECO:0000313" key="11">
    <source>
        <dbReference type="RefSeq" id="XP_005184624.1"/>
    </source>
</evidence>
<dbReference type="OrthoDB" id="3222at2759"/>
<dbReference type="AlphaFoldDB" id="A0A1I8MXP2"/>
<keyword evidence="6 8" id="KW-0472">Membrane</keyword>
<organism evidence="9">
    <name type="scientific">Musca domestica</name>
    <name type="common">House fly</name>
    <dbReference type="NCBI Taxonomy" id="7370"/>
    <lineage>
        <taxon>Eukaryota</taxon>
        <taxon>Metazoa</taxon>
        <taxon>Ecdysozoa</taxon>
        <taxon>Arthropoda</taxon>
        <taxon>Hexapoda</taxon>
        <taxon>Insecta</taxon>
        <taxon>Pterygota</taxon>
        <taxon>Neoptera</taxon>
        <taxon>Endopterygota</taxon>
        <taxon>Diptera</taxon>
        <taxon>Brachycera</taxon>
        <taxon>Muscomorpha</taxon>
        <taxon>Muscoidea</taxon>
        <taxon>Muscidae</taxon>
        <taxon>Musca</taxon>
    </lineage>
</organism>
<dbReference type="KEGG" id="mde:101888428"/>
<dbReference type="GO" id="GO:0015267">
    <property type="term" value="F:channel activity"/>
    <property type="evidence" value="ECO:0007669"/>
    <property type="project" value="InterPro"/>
</dbReference>
<dbReference type="RefSeq" id="XP_005184624.1">
    <property type="nucleotide sequence ID" value="XM_005184567.3"/>
</dbReference>
<evidence type="ECO:0000256" key="4">
    <source>
        <dbReference type="ARBA" id="ARBA00022692"/>
    </source>
</evidence>
<dbReference type="InterPro" id="IPR034294">
    <property type="entry name" value="Aquaporin_transptr"/>
</dbReference>
<dbReference type="VEuPathDB" id="VectorBase:MDOA009474"/>
<dbReference type="FunFam" id="1.20.1080.10:FF:000020">
    <property type="entry name" value="Entomoglyceroporin 4, isoform A"/>
    <property type="match status" value="1"/>
</dbReference>
<dbReference type="PANTHER" id="PTHR19139">
    <property type="entry name" value="AQUAPORIN TRANSPORTER"/>
    <property type="match status" value="1"/>
</dbReference>
<accession>A0A1I8MXP2</accession>
<dbReference type="InterPro" id="IPR022357">
    <property type="entry name" value="MIP_CS"/>
</dbReference>
<name>A0A1I8MXP2_MUSDO</name>
<evidence type="ECO:0000313" key="10">
    <source>
        <dbReference type="Proteomes" id="UP001652621"/>
    </source>
</evidence>
<feature type="transmembrane region" description="Helical" evidence="8">
    <location>
        <begin position="58"/>
        <end position="78"/>
    </location>
</feature>
<feature type="transmembrane region" description="Helical" evidence="8">
    <location>
        <begin position="177"/>
        <end position="198"/>
    </location>
</feature>
<dbReference type="Pfam" id="PF00230">
    <property type="entry name" value="MIP"/>
    <property type="match status" value="1"/>
</dbReference>
<evidence type="ECO:0000256" key="1">
    <source>
        <dbReference type="ARBA" id="ARBA00004141"/>
    </source>
</evidence>
<evidence type="ECO:0000256" key="3">
    <source>
        <dbReference type="ARBA" id="ARBA00022448"/>
    </source>
</evidence>
<dbReference type="PANTHER" id="PTHR19139:SF270">
    <property type="entry name" value="ENTOMOGLYCEROPORIN 1-RELATED"/>
    <property type="match status" value="1"/>
</dbReference>
<evidence type="ECO:0000256" key="8">
    <source>
        <dbReference type="SAM" id="Phobius"/>
    </source>
</evidence>
<dbReference type="VEuPathDB" id="VectorBase:MDOMA2_014321"/>
<feature type="transmembrane region" description="Helical" evidence="8">
    <location>
        <begin position="218"/>
        <end position="239"/>
    </location>
</feature>
<dbReference type="Gene3D" id="1.20.1080.10">
    <property type="entry name" value="Glycerol uptake facilitator protein"/>
    <property type="match status" value="1"/>
</dbReference>
<evidence type="ECO:0000256" key="5">
    <source>
        <dbReference type="ARBA" id="ARBA00022989"/>
    </source>
</evidence>
<dbReference type="InterPro" id="IPR023271">
    <property type="entry name" value="Aquaporin-like"/>
</dbReference>
<evidence type="ECO:0000256" key="2">
    <source>
        <dbReference type="ARBA" id="ARBA00006175"/>
    </source>
</evidence>
<feature type="transmembrane region" description="Helical" evidence="8">
    <location>
        <begin position="20"/>
        <end position="46"/>
    </location>
</feature>
<dbReference type="InterPro" id="IPR000425">
    <property type="entry name" value="MIP"/>
</dbReference>
<dbReference type="PROSITE" id="PS00221">
    <property type="entry name" value="MIP"/>
    <property type="match status" value="1"/>
</dbReference>
<keyword evidence="3 7" id="KW-0813">Transport</keyword>
<comment type="subcellular location">
    <subcellularLocation>
        <location evidence="1">Membrane</location>
        <topology evidence="1">Multi-pass membrane protein</topology>
    </subcellularLocation>
</comment>
<comment type="similarity">
    <text evidence="2 7">Belongs to the MIP/aquaporin (TC 1.A.8) family.</text>
</comment>
<evidence type="ECO:0000256" key="6">
    <source>
        <dbReference type="ARBA" id="ARBA00023136"/>
    </source>
</evidence>
<dbReference type="GO" id="GO:0005886">
    <property type="term" value="C:plasma membrane"/>
    <property type="evidence" value="ECO:0007669"/>
    <property type="project" value="TreeGrafter"/>
</dbReference>